<evidence type="ECO:0000313" key="2">
    <source>
        <dbReference type="Proteomes" id="UP000256541"/>
    </source>
</evidence>
<dbReference type="EMBL" id="NBXB01000017">
    <property type="protein sequence ID" value="RFA15835.1"/>
    <property type="molecule type" value="Genomic_DNA"/>
</dbReference>
<reference evidence="1 2" key="1">
    <citation type="submission" date="2017-04" db="EMBL/GenBank/DDBJ databases">
        <title>Comparative genome analysis of Subtercola boreus.</title>
        <authorList>
            <person name="Cho Y.-J."/>
            <person name="Cho A."/>
            <person name="Kim O.-S."/>
            <person name="Lee J.-I."/>
        </authorList>
    </citation>
    <scope>NUCLEOTIDE SEQUENCE [LARGE SCALE GENOMIC DNA]</scope>
    <source>
        <strain evidence="1 2">P27479</strain>
    </source>
</reference>
<protein>
    <recommendedName>
        <fullName evidence="3">HK97 gp10 family phage protein</fullName>
    </recommendedName>
</protein>
<sequence length="136" mass="14593">MPDNISFDFSEINALAASIEEAPREARYNIRKAVTVTSRNIKDAWKAKLQGSDSLPGLPSAVSYDVLSDNSSTAPITAEIGFDKDRRQGPLGNISEFGSPKVAPRGYGLASLNENQEDFEFGIAKAVDDAMRAAGL</sequence>
<evidence type="ECO:0008006" key="3">
    <source>
        <dbReference type="Google" id="ProtNLM"/>
    </source>
</evidence>
<proteinExistence type="predicted"/>
<dbReference type="AlphaFoldDB" id="A0A3E0W1Z4"/>
<dbReference type="RefSeq" id="WP_116410773.1">
    <property type="nucleotide sequence ID" value="NZ_NBXB01000017.1"/>
</dbReference>
<evidence type="ECO:0000313" key="1">
    <source>
        <dbReference type="EMBL" id="RFA15835.1"/>
    </source>
</evidence>
<dbReference type="OrthoDB" id="3233584at2"/>
<dbReference type="Proteomes" id="UP000256541">
    <property type="component" value="Unassembled WGS sequence"/>
</dbReference>
<comment type="caution">
    <text evidence="1">The sequence shown here is derived from an EMBL/GenBank/DDBJ whole genome shotgun (WGS) entry which is preliminary data.</text>
</comment>
<name>A0A3E0W1Z4_9MICO</name>
<accession>A0A3E0W1Z4</accession>
<organism evidence="1 2">
    <name type="scientific">Subtercola boreus</name>
    <dbReference type="NCBI Taxonomy" id="120213"/>
    <lineage>
        <taxon>Bacteria</taxon>
        <taxon>Bacillati</taxon>
        <taxon>Actinomycetota</taxon>
        <taxon>Actinomycetes</taxon>
        <taxon>Micrococcales</taxon>
        <taxon>Microbacteriaceae</taxon>
        <taxon>Subtercola</taxon>
    </lineage>
</organism>
<gene>
    <name evidence="1" type="ORF">B7R22_05355</name>
</gene>